<feature type="region of interest" description="Disordered" evidence="8">
    <location>
        <begin position="213"/>
        <end position="249"/>
    </location>
</feature>
<feature type="region of interest" description="Disordered" evidence="8">
    <location>
        <begin position="452"/>
        <end position="507"/>
    </location>
</feature>
<keyword evidence="6" id="KW-0539">Nucleus</keyword>
<accession>A0ABN8B449</accession>
<feature type="domain" description="C2H2-type" evidence="9">
    <location>
        <begin position="678"/>
        <end position="705"/>
    </location>
</feature>
<dbReference type="SMART" id="SM00355">
    <property type="entry name" value="ZnF_C2H2"/>
    <property type="match status" value="15"/>
</dbReference>
<feature type="compositionally biased region" description="Basic and acidic residues" evidence="8">
    <location>
        <begin position="460"/>
        <end position="475"/>
    </location>
</feature>
<keyword evidence="5" id="KW-0862">Zinc</keyword>
<feature type="domain" description="C2H2-type" evidence="9">
    <location>
        <begin position="511"/>
        <end position="538"/>
    </location>
</feature>
<gene>
    <name evidence="10" type="ORF">CHILSU_LOCUS7282</name>
</gene>
<dbReference type="PANTHER" id="PTHR24376:SF235">
    <property type="entry name" value="C2H2-TYPE DOMAIN-CONTAINING PROTEIN"/>
    <property type="match status" value="1"/>
</dbReference>
<feature type="domain" description="C2H2-type" evidence="9">
    <location>
        <begin position="879"/>
        <end position="906"/>
    </location>
</feature>
<keyword evidence="3" id="KW-0677">Repeat</keyword>
<dbReference type="PANTHER" id="PTHR24376">
    <property type="entry name" value="ZINC FINGER PROTEIN"/>
    <property type="match status" value="1"/>
</dbReference>
<evidence type="ECO:0000313" key="11">
    <source>
        <dbReference type="Proteomes" id="UP001153292"/>
    </source>
</evidence>
<evidence type="ECO:0000313" key="10">
    <source>
        <dbReference type="EMBL" id="CAH0403984.1"/>
    </source>
</evidence>
<feature type="domain" description="C2H2-type" evidence="9">
    <location>
        <begin position="812"/>
        <end position="839"/>
    </location>
</feature>
<dbReference type="PROSITE" id="PS00028">
    <property type="entry name" value="ZINC_FINGER_C2H2_1"/>
    <property type="match status" value="15"/>
</dbReference>
<dbReference type="Proteomes" id="UP001153292">
    <property type="component" value="Chromosome 26"/>
</dbReference>
<feature type="domain" description="C2H2-type" evidence="9">
    <location>
        <begin position="126"/>
        <end position="153"/>
    </location>
</feature>
<name>A0ABN8B449_CHISP</name>
<feature type="domain" description="C2H2-type" evidence="9">
    <location>
        <begin position="851"/>
        <end position="878"/>
    </location>
</feature>
<evidence type="ECO:0000256" key="4">
    <source>
        <dbReference type="ARBA" id="ARBA00022771"/>
    </source>
</evidence>
<dbReference type="EMBL" id="OU963919">
    <property type="protein sequence ID" value="CAH0403984.1"/>
    <property type="molecule type" value="Genomic_DNA"/>
</dbReference>
<evidence type="ECO:0000256" key="7">
    <source>
        <dbReference type="PROSITE-ProRule" id="PRU00042"/>
    </source>
</evidence>
<dbReference type="Gene3D" id="3.30.160.60">
    <property type="entry name" value="Classic Zinc Finger"/>
    <property type="match status" value="12"/>
</dbReference>
<keyword evidence="2" id="KW-0479">Metal-binding</keyword>
<feature type="domain" description="C2H2-type" evidence="9">
    <location>
        <begin position="907"/>
        <end position="935"/>
    </location>
</feature>
<feature type="compositionally biased region" description="Basic and acidic residues" evidence="8">
    <location>
        <begin position="226"/>
        <end position="249"/>
    </location>
</feature>
<evidence type="ECO:0000256" key="5">
    <source>
        <dbReference type="ARBA" id="ARBA00022833"/>
    </source>
</evidence>
<feature type="domain" description="C2H2-type" evidence="9">
    <location>
        <begin position="319"/>
        <end position="347"/>
    </location>
</feature>
<sequence>MNQTQMPAEMDPLSYEYTQYENYNCQAPPMPTCNYNVKTEQQTGPINTEFYNIFNAIQQEMLNHQDKVLTSLNNKKPESIVTNPTPQKEVVKPLCKTEEEKQKKRLKGRTSKYWSEKIKDGNFKFYGCSVCNVSFTALHELDQHVTVHKDRVTSYDLKIKNLLRRKKLKKEKKKMKKLTKIKTEDNTLENNTLESNTSEVEIKPEDGYIGNETASSFLNHNNENQPDDKKDIKPITDENERKDITEQMSDSEKQSLLNLQKIYKCFACNKQFTLSYYLKLHVRSHTDEKPYTCSVCGQSFITASKLSRHNKRIHLAIRHQCRICYRFFTKFENLTAHFDKKHHDDKLEGEPYDYNAILPYLKELEEELKEKAEQEKERKKLNNPFEGWGLAPPEGDILPKTEIEVPVELTPLKVIIEEVKIDPPDVEIKVEPIEMETADVTADDAADVAADAAVDDAADEPVKSEDDNDSVKDERLSDEDYFPSNTWARSPKIEESPPSPKTRGAKTVGPLKCSVCEKTLSTASYLRVHMRTHTGEKPFKCYICNRGFITSSKMHRHVLTHEETWQGDGKELKVEFVKPEPGAQEDQEEDKTKIKKRIKKAKAQFNKKSKSKVSKYKTRPHSCEYCQKKFLHLETLQVHKKSHAGEELVLKCSFCLDVMIDETALREHEATHVGPRPYVCTICGRTYKKRETMVYHRKHHKPDKEFQCNVCSKSFNASCKLQRHLLSHRTDKFVLRYECPVCAHMFHTKYHVQMHLSTHQKEGLIVEENRNQILAMVLQNARKIPKNNDSGAAANASANPTELLPTTDERSRVCNICGEVFQHFFYLEEHLKGHGSKIAIEDLEKAEEKKHVCQVCNKSFKLHYYLKLHSFTHTKEKPYICQQCGKGFITKGKLKRHLETHTGLKKYQCHICYKFFTRTSYLRIHVRTIHGTQDYNFRLQKGYDLPNMCQETI</sequence>
<organism evidence="10 11">
    <name type="scientific">Chilo suppressalis</name>
    <name type="common">Asiatic rice borer moth</name>
    <dbReference type="NCBI Taxonomy" id="168631"/>
    <lineage>
        <taxon>Eukaryota</taxon>
        <taxon>Metazoa</taxon>
        <taxon>Ecdysozoa</taxon>
        <taxon>Arthropoda</taxon>
        <taxon>Hexapoda</taxon>
        <taxon>Insecta</taxon>
        <taxon>Pterygota</taxon>
        <taxon>Neoptera</taxon>
        <taxon>Endopterygota</taxon>
        <taxon>Lepidoptera</taxon>
        <taxon>Glossata</taxon>
        <taxon>Ditrysia</taxon>
        <taxon>Pyraloidea</taxon>
        <taxon>Crambidae</taxon>
        <taxon>Crambinae</taxon>
        <taxon>Chilo</taxon>
    </lineage>
</organism>
<feature type="domain" description="C2H2-type" evidence="9">
    <location>
        <begin position="650"/>
        <end position="677"/>
    </location>
</feature>
<evidence type="ECO:0000256" key="1">
    <source>
        <dbReference type="ARBA" id="ARBA00004123"/>
    </source>
</evidence>
<keyword evidence="11" id="KW-1185">Reference proteome</keyword>
<reference evidence="10" key="1">
    <citation type="submission" date="2021-12" db="EMBL/GenBank/DDBJ databases">
        <authorList>
            <person name="King R."/>
        </authorList>
    </citation>
    <scope>NUCLEOTIDE SEQUENCE</scope>
</reference>
<comment type="subcellular location">
    <subcellularLocation>
        <location evidence="1">Nucleus</location>
    </subcellularLocation>
</comment>
<keyword evidence="4 7" id="KW-0863">Zinc-finger</keyword>
<feature type="domain" description="C2H2-type" evidence="9">
    <location>
        <begin position="737"/>
        <end position="764"/>
    </location>
</feature>
<feature type="compositionally biased region" description="Polar residues" evidence="8">
    <location>
        <begin position="213"/>
        <end position="224"/>
    </location>
</feature>
<dbReference type="InterPro" id="IPR036236">
    <property type="entry name" value="Znf_C2H2_sf"/>
</dbReference>
<feature type="domain" description="C2H2-type" evidence="9">
    <location>
        <begin position="621"/>
        <end position="648"/>
    </location>
</feature>
<evidence type="ECO:0000256" key="8">
    <source>
        <dbReference type="SAM" id="MobiDB-lite"/>
    </source>
</evidence>
<dbReference type="Pfam" id="PF00096">
    <property type="entry name" value="zf-C2H2"/>
    <property type="match status" value="5"/>
</dbReference>
<evidence type="ECO:0000256" key="2">
    <source>
        <dbReference type="ARBA" id="ARBA00022723"/>
    </source>
</evidence>
<protein>
    <recommendedName>
        <fullName evidence="9">C2H2-type domain-containing protein</fullName>
    </recommendedName>
</protein>
<proteinExistence type="predicted"/>
<dbReference type="InterPro" id="IPR013087">
    <property type="entry name" value="Znf_C2H2_type"/>
</dbReference>
<evidence type="ECO:0000259" key="9">
    <source>
        <dbReference type="PROSITE" id="PS50157"/>
    </source>
</evidence>
<feature type="domain" description="C2H2-type" evidence="9">
    <location>
        <begin position="539"/>
        <end position="561"/>
    </location>
</feature>
<feature type="domain" description="C2H2-type" evidence="9">
    <location>
        <begin position="706"/>
        <end position="733"/>
    </location>
</feature>
<dbReference type="SUPFAM" id="SSF57667">
    <property type="entry name" value="beta-beta-alpha zinc fingers"/>
    <property type="match status" value="7"/>
</dbReference>
<dbReference type="PROSITE" id="PS50157">
    <property type="entry name" value="ZINC_FINGER_C2H2_2"/>
    <property type="match status" value="15"/>
</dbReference>
<feature type="domain" description="C2H2-type" evidence="9">
    <location>
        <begin position="291"/>
        <end position="319"/>
    </location>
</feature>
<evidence type="ECO:0000256" key="6">
    <source>
        <dbReference type="ARBA" id="ARBA00023242"/>
    </source>
</evidence>
<feature type="domain" description="C2H2-type" evidence="9">
    <location>
        <begin position="263"/>
        <end position="290"/>
    </location>
</feature>
<evidence type="ECO:0000256" key="3">
    <source>
        <dbReference type="ARBA" id="ARBA00022737"/>
    </source>
</evidence>